<evidence type="ECO:0000256" key="4">
    <source>
        <dbReference type="ARBA" id="ARBA00022737"/>
    </source>
</evidence>
<organism evidence="7 8">
    <name type="scientific">Chiloscyllium punctatum</name>
    <name type="common">Brownbanded bambooshark</name>
    <name type="synonym">Hemiscyllium punctatum</name>
    <dbReference type="NCBI Taxonomy" id="137246"/>
    <lineage>
        <taxon>Eukaryota</taxon>
        <taxon>Metazoa</taxon>
        <taxon>Chordata</taxon>
        <taxon>Craniata</taxon>
        <taxon>Vertebrata</taxon>
        <taxon>Chondrichthyes</taxon>
        <taxon>Elasmobranchii</taxon>
        <taxon>Galeomorphii</taxon>
        <taxon>Galeoidea</taxon>
        <taxon>Orectolobiformes</taxon>
        <taxon>Hemiscylliidae</taxon>
        <taxon>Chiloscyllium</taxon>
    </lineage>
</organism>
<dbReference type="FunFam" id="2.20.100.10:FF:000005">
    <property type="entry name" value="ADAM metallopeptidase with thrombospondin type 1 motif 9"/>
    <property type="match status" value="1"/>
</dbReference>
<evidence type="ECO:0000256" key="3">
    <source>
        <dbReference type="ARBA" id="ARBA00022729"/>
    </source>
</evidence>
<evidence type="ECO:0000313" key="7">
    <source>
        <dbReference type="EMBL" id="GCC42575.1"/>
    </source>
</evidence>
<protein>
    <recommendedName>
        <fullName evidence="9">ADAMTS cysteine-rich domain-containing protein</fullName>
    </recommendedName>
</protein>
<dbReference type="GO" id="GO:0005576">
    <property type="term" value="C:extracellular region"/>
    <property type="evidence" value="ECO:0007669"/>
    <property type="project" value="UniProtKB-SubCell"/>
</dbReference>
<keyword evidence="4" id="KW-0677">Repeat</keyword>
<evidence type="ECO:0000256" key="5">
    <source>
        <dbReference type="SAM" id="MobiDB-lite"/>
    </source>
</evidence>
<comment type="subcellular location">
    <subcellularLocation>
        <location evidence="1">Secreted</location>
    </subcellularLocation>
</comment>
<dbReference type="STRING" id="137246.A0A401TIV8"/>
<dbReference type="InterPro" id="IPR036383">
    <property type="entry name" value="TSP1_rpt_sf"/>
</dbReference>
<evidence type="ECO:0000256" key="6">
    <source>
        <dbReference type="SAM" id="SignalP"/>
    </source>
</evidence>
<evidence type="ECO:0000256" key="2">
    <source>
        <dbReference type="ARBA" id="ARBA00022525"/>
    </source>
</evidence>
<dbReference type="Gene3D" id="2.20.100.10">
    <property type="entry name" value="Thrombospondin type-1 (TSP1) repeat"/>
    <property type="match status" value="1"/>
</dbReference>
<dbReference type="InterPro" id="IPR000884">
    <property type="entry name" value="TSP1_rpt"/>
</dbReference>
<dbReference type="Pfam" id="PF19030">
    <property type="entry name" value="TSP1_ADAMTS"/>
    <property type="match status" value="1"/>
</dbReference>
<dbReference type="EMBL" id="BEZZ01085396">
    <property type="protein sequence ID" value="GCC42575.1"/>
    <property type="molecule type" value="Genomic_DNA"/>
</dbReference>
<sequence length="152" mass="16475">MDASLGCLRFDLLTLVHGLTWFLPSFCPLPASSQSTGNLRDVSALSSIPAVSHRGTHRTIPNPPRVRGGQRDRRLQVYHTDAQEDPALAPPTYRWTPQSLTECSVSCGKGFQYPTFRCLAQDTQELASDALCDSASKPASVAQSCNTQPCPA</sequence>
<dbReference type="SUPFAM" id="SSF82895">
    <property type="entry name" value="TSP-1 type 1 repeat"/>
    <property type="match status" value="1"/>
</dbReference>
<comment type="caution">
    <text evidence="7">The sequence shown here is derived from an EMBL/GenBank/DDBJ whole genome shotgun (WGS) entry which is preliminary data.</text>
</comment>
<dbReference type="Proteomes" id="UP000287033">
    <property type="component" value="Unassembled WGS sequence"/>
</dbReference>
<name>A0A401TIV8_CHIPU</name>
<keyword evidence="2" id="KW-0964">Secreted</keyword>
<evidence type="ECO:0000313" key="8">
    <source>
        <dbReference type="Proteomes" id="UP000287033"/>
    </source>
</evidence>
<keyword evidence="8" id="KW-1185">Reference proteome</keyword>
<feature type="chain" id="PRO_5019512692" description="ADAMTS cysteine-rich domain-containing protein" evidence="6">
    <location>
        <begin position="19"/>
        <end position="152"/>
    </location>
</feature>
<keyword evidence="3 6" id="KW-0732">Signal</keyword>
<feature type="region of interest" description="Disordered" evidence="5">
    <location>
        <begin position="52"/>
        <end position="71"/>
    </location>
</feature>
<dbReference type="AlphaFoldDB" id="A0A401TIV8"/>
<evidence type="ECO:0000256" key="1">
    <source>
        <dbReference type="ARBA" id="ARBA00004613"/>
    </source>
</evidence>
<proteinExistence type="predicted"/>
<accession>A0A401TIV8</accession>
<evidence type="ECO:0008006" key="9">
    <source>
        <dbReference type="Google" id="ProtNLM"/>
    </source>
</evidence>
<reference evidence="7 8" key="1">
    <citation type="journal article" date="2018" name="Nat. Ecol. Evol.">
        <title>Shark genomes provide insights into elasmobranch evolution and the origin of vertebrates.</title>
        <authorList>
            <person name="Hara Y"/>
            <person name="Yamaguchi K"/>
            <person name="Onimaru K"/>
            <person name="Kadota M"/>
            <person name="Koyanagi M"/>
            <person name="Keeley SD"/>
            <person name="Tatsumi K"/>
            <person name="Tanaka K"/>
            <person name="Motone F"/>
            <person name="Kageyama Y"/>
            <person name="Nozu R"/>
            <person name="Adachi N"/>
            <person name="Nishimura O"/>
            <person name="Nakagawa R"/>
            <person name="Tanegashima C"/>
            <person name="Kiyatake I"/>
            <person name="Matsumoto R"/>
            <person name="Murakumo K"/>
            <person name="Nishida K"/>
            <person name="Terakita A"/>
            <person name="Kuratani S"/>
            <person name="Sato K"/>
            <person name="Hyodo S Kuraku.S."/>
        </authorList>
    </citation>
    <scope>NUCLEOTIDE SEQUENCE [LARGE SCALE GENOMIC DNA]</scope>
</reference>
<gene>
    <name evidence="7" type="ORF">chiPu_0026688</name>
</gene>
<dbReference type="PROSITE" id="PS50092">
    <property type="entry name" value="TSP1"/>
    <property type="match status" value="1"/>
</dbReference>
<feature type="signal peptide" evidence="6">
    <location>
        <begin position="1"/>
        <end position="18"/>
    </location>
</feature>
<feature type="non-terminal residue" evidence="7">
    <location>
        <position position="152"/>
    </location>
</feature>